<protein>
    <submittedName>
        <fullName evidence="1">Uncharacterized protein</fullName>
    </submittedName>
</protein>
<keyword evidence="2" id="KW-1185">Reference proteome</keyword>
<organism evidence="1 2">
    <name type="scientific">Liparis tanakae</name>
    <name type="common">Tanaka's snailfish</name>
    <dbReference type="NCBI Taxonomy" id="230148"/>
    <lineage>
        <taxon>Eukaryota</taxon>
        <taxon>Metazoa</taxon>
        <taxon>Chordata</taxon>
        <taxon>Craniata</taxon>
        <taxon>Vertebrata</taxon>
        <taxon>Euteleostomi</taxon>
        <taxon>Actinopterygii</taxon>
        <taxon>Neopterygii</taxon>
        <taxon>Teleostei</taxon>
        <taxon>Neoteleostei</taxon>
        <taxon>Acanthomorphata</taxon>
        <taxon>Eupercaria</taxon>
        <taxon>Perciformes</taxon>
        <taxon>Cottioidei</taxon>
        <taxon>Cottales</taxon>
        <taxon>Liparidae</taxon>
        <taxon>Liparis</taxon>
    </lineage>
</organism>
<sequence length="115" mass="12875">MFLEIIREAAGCSCFVIGHFTPASSHETSPRWSSQMKFDHRRLPYPCTGPTGDLSPPPLFSILTEQHAPTHVSEFPYLHPHRVLQDLYSAELCSHIDNLQGEAGVRRLVGPPAWP</sequence>
<reference evidence="1 2" key="1">
    <citation type="submission" date="2019-03" db="EMBL/GenBank/DDBJ databases">
        <title>First draft genome of Liparis tanakae, snailfish: a comprehensive survey of snailfish specific genes.</title>
        <authorList>
            <person name="Kim W."/>
            <person name="Song I."/>
            <person name="Jeong J.-H."/>
            <person name="Kim D."/>
            <person name="Kim S."/>
            <person name="Ryu S."/>
            <person name="Song J.Y."/>
            <person name="Lee S.K."/>
        </authorList>
    </citation>
    <scope>NUCLEOTIDE SEQUENCE [LARGE SCALE GENOMIC DNA]</scope>
    <source>
        <tissue evidence="1">Muscle</tissue>
    </source>
</reference>
<proteinExistence type="predicted"/>
<gene>
    <name evidence="1" type="ORF">EYF80_051710</name>
</gene>
<evidence type="ECO:0000313" key="2">
    <source>
        <dbReference type="Proteomes" id="UP000314294"/>
    </source>
</evidence>
<comment type="caution">
    <text evidence="1">The sequence shown here is derived from an EMBL/GenBank/DDBJ whole genome shotgun (WGS) entry which is preliminary data.</text>
</comment>
<dbReference type="EMBL" id="SRLO01001402">
    <property type="protein sequence ID" value="TNN38130.1"/>
    <property type="molecule type" value="Genomic_DNA"/>
</dbReference>
<name>A0A4Z2FB53_9TELE</name>
<accession>A0A4Z2FB53</accession>
<dbReference type="Proteomes" id="UP000314294">
    <property type="component" value="Unassembled WGS sequence"/>
</dbReference>
<evidence type="ECO:0000313" key="1">
    <source>
        <dbReference type="EMBL" id="TNN38130.1"/>
    </source>
</evidence>
<dbReference type="AlphaFoldDB" id="A0A4Z2FB53"/>